<proteinExistence type="predicted"/>
<dbReference type="KEGG" id="msea:METESE_32720"/>
<dbReference type="PANTHER" id="PTHR21028">
    <property type="entry name" value="SI:CH211-156B7.4"/>
    <property type="match status" value="1"/>
</dbReference>
<dbReference type="AlphaFoldDB" id="A0AA48GXW9"/>
<reference evidence="2" key="1">
    <citation type="journal article" date="2023" name="Int. J. Syst. Evol. Microbiol.">
        <title>Mesoterricola silvestris gen. nov., sp. nov., Mesoterricola sediminis sp. nov., Geothrix oryzae sp. nov., Geothrix edaphica sp. nov., Geothrix rubra sp. nov., and Geothrix limicola sp. nov., six novel members of Acidobacteriota isolated from soils.</title>
        <authorList>
            <person name="Itoh H."/>
            <person name="Sugisawa Y."/>
            <person name="Mise K."/>
            <person name="Xu Z."/>
            <person name="Kuniyasu M."/>
            <person name="Ushijima N."/>
            <person name="Kawano K."/>
            <person name="Kobayashi E."/>
            <person name="Shiratori Y."/>
            <person name="Masuda Y."/>
            <person name="Senoo K."/>
        </authorList>
    </citation>
    <scope>NUCLEOTIDE SEQUENCE</scope>
    <source>
        <strain evidence="2">W786</strain>
    </source>
</reference>
<dbReference type="EMBL" id="AP027081">
    <property type="protein sequence ID" value="BDU78314.1"/>
    <property type="molecule type" value="Genomic_DNA"/>
</dbReference>
<evidence type="ECO:0000313" key="3">
    <source>
        <dbReference type="Proteomes" id="UP001228113"/>
    </source>
</evidence>
<dbReference type="Pfam" id="PF01928">
    <property type="entry name" value="CYTH"/>
    <property type="match status" value="1"/>
</dbReference>
<gene>
    <name evidence="2" type="ORF">METESE_32720</name>
</gene>
<dbReference type="Gene3D" id="2.40.320.10">
    <property type="entry name" value="Hypothetical Protein Pfu-838710-001"/>
    <property type="match status" value="1"/>
</dbReference>
<dbReference type="PANTHER" id="PTHR21028:SF2">
    <property type="entry name" value="CYTH DOMAIN-CONTAINING PROTEIN"/>
    <property type="match status" value="1"/>
</dbReference>
<accession>A0AA48GXW9</accession>
<dbReference type="InterPro" id="IPR008173">
    <property type="entry name" value="Adenylyl_cyclase_CyaB"/>
</dbReference>
<sequence length="176" mass="19358">MKHEGHVETEMKFRIPDLAAAAQALADRGFREAVPAAEEASVLWDRDGALREAGCALRLRTHGGRSVLTWKGARVEDPLLKIRPEIETGVADPRALAGILAALGYAPWMDMTKRRAVWRRADLEACLDETPFGTFLELEGEAAAIRAEMAALGLSEDMVEARSYPALFQAFREGRP</sequence>
<protein>
    <recommendedName>
        <fullName evidence="1">CYTH domain-containing protein</fullName>
    </recommendedName>
</protein>
<feature type="domain" description="CYTH" evidence="1">
    <location>
        <begin position="6"/>
        <end position="170"/>
    </location>
</feature>
<dbReference type="SUPFAM" id="SSF55154">
    <property type="entry name" value="CYTH-like phosphatases"/>
    <property type="match status" value="1"/>
</dbReference>
<name>A0AA48GXW9_9BACT</name>
<dbReference type="PROSITE" id="PS51707">
    <property type="entry name" value="CYTH"/>
    <property type="match status" value="1"/>
</dbReference>
<dbReference type="InterPro" id="IPR023577">
    <property type="entry name" value="CYTH_domain"/>
</dbReference>
<keyword evidence="3" id="KW-1185">Reference proteome</keyword>
<evidence type="ECO:0000259" key="1">
    <source>
        <dbReference type="PROSITE" id="PS51707"/>
    </source>
</evidence>
<dbReference type="CDD" id="cd07890">
    <property type="entry name" value="CYTH-like_AC_IV-like"/>
    <property type="match status" value="1"/>
</dbReference>
<dbReference type="Proteomes" id="UP001228113">
    <property type="component" value="Chromosome"/>
</dbReference>
<dbReference type="SMART" id="SM01118">
    <property type="entry name" value="CYTH"/>
    <property type="match status" value="1"/>
</dbReference>
<organism evidence="2 3">
    <name type="scientific">Mesoterricola sediminis</name>
    <dbReference type="NCBI Taxonomy" id="2927980"/>
    <lineage>
        <taxon>Bacteria</taxon>
        <taxon>Pseudomonadati</taxon>
        <taxon>Acidobacteriota</taxon>
        <taxon>Holophagae</taxon>
        <taxon>Holophagales</taxon>
        <taxon>Holophagaceae</taxon>
        <taxon>Mesoterricola</taxon>
    </lineage>
</organism>
<dbReference type="InterPro" id="IPR033469">
    <property type="entry name" value="CYTH-like_dom_sf"/>
</dbReference>
<evidence type="ECO:0000313" key="2">
    <source>
        <dbReference type="EMBL" id="BDU78314.1"/>
    </source>
</evidence>